<dbReference type="SUPFAM" id="SSF47413">
    <property type="entry name" value="lambda repressor-like DNA-binding domains"/>
    <property type="match status" value="1"/>
</dbReference>
<proteinExistence type="predicted"/>
<comment type="caution">
    <text evidence="2">The sequence shown here is derived from an EMBL/GenBank/DDBJ whole genome shotgun (WGS) entry which is preliminary data.</text>
</comment>
<name>A0A4U6QEE9_9ACTN</name>
<dbReference type="OrthoDB" id="5177725at2"/>
<dbReference type="Proteomes" id="UP000306985">
    <property type="component" value="Unassembled WGS sequence"/>
</dbReference>
<dbReference type="InterPro" id="IPR010982">
    <property type="entry name" value="Lambda_DNA-bd_dom_sf"/>
</dbReference>
<dbReference type="Pfam" id="PF13560">
    <property type="entry name" value="HTH_31"/>
    <property type="match status" value="1"/>
</dbReference>
<evidence type="ECO:0000313" key="2">
    <source>
        <dbReference type="EMBL" id="TKV58617.1"/>
    </source>
</evidence>
<dbReference type="CDD" id="cd00093">
    <property type="entry name" value="HTH_XRE"/>
    <property type="match status" value="1"/>
</dbReference>
<feature type="domain" description="HTH cro/C1-type" evidence="1">
    <location>
        <begin position="17"/>
        <end position="71"/>
    </location>
</feature>
<sequence>MSTVSPSVRERRLAAELRRLRIAAGLTGQDVAAATGWSASKVSRIENGRIGIAPDDLDRLIELYGLPPEPATALRRLAPAGPAHGWWEAWADSLSSGYAALLRLEAGSTALRTYCAVLPHPLVMTPDYVRQVVRSTWQRPSAAEIERRVEVCRRRQSVLDRATEPGPLRLSVVLDEAVLRRSAVSAPGGGADPVRIRREQLAHLVAASERPGVDIRVLPFAAGIPPVSAGSFSVLESAATGAADVVYLENKTRISFVDVDAEVDRYVRDHRLLTEMALPAADSRALLQELAAD</sequence>
<protein>
    <submittedName>
        <fullName evidence="2">Helix-turn-helix domain-containing protein</fullName>
    </submittedName>
</protein>
<dbReference type="SMART" id="SM00530">
    <property type="entry name" value="HTH_XRE"/>
    <property type="match status" value="1"/>
</dbReference>
<dbReference type="AlphaFoldDB" id="A0A4U6QEE9"/>
<evidence type="ECO:0000313" key="3">
    <source>
        <dbReference type="Proteomes" id="UP000306985"/>
    </source>
</evidence>
<dbReference type="Gene3D" id="1.10.260.40">
    <property type="entry name" value="lambda repressor-like DNA-binding domains"/>
    <property type="match status" value="1"/>
</dbReference>
<dbReference type="PROSITE" id="PS50943">
    <property type="entry name" value="HTH_CROC1"/>
    <property type="match status" value="1"/>
</dbReference>
<dbReference type="GO" id="GO:0003677">
    <property type="term" value="F:DNA binding"/>
    <property type="evidence" value="ECO:0007669"/>
    <property type="project" value="InterPro"/>
</dbReference>
<reference evidence="2 3" key="1">
    <citation type="submission" date="2019-05" db="EMBL/GenBank/DDBJ databases">
        <title>Nakamurella sp. N5BH11, whole genome shotgun sequence.</title>
        <authorList>
            <person name="Tuo L."/>
        </authorList>
    </citation>
    <scope>NUCLEOTIDE SEQUENCE [LARGE SCALE GENOMIC DNA]</scope>
    <source>
        <strain evidence="2 3">N5BH11</strain>
    </source>
</reference>
<dbReference type="Pfam" id="PF19054">
    <property type="entry name" value="DUF5753"/>
    <property type="match status" value="1"/>
</dbReference>
<dbReference type="RefSeq" id="WP_137450278.1">
    <property type="nucleotide sequence ID" value="NZ_SZZH01000003.1"/>
</dbReference>
<evidence type="ECO:0000259" key="1">
    <source>
        <dbReference type="PROSITE" id="PS50943"/>
    </source>
</evidence>
<dbReference type="InterPro" id="IPR043917">
    <property type="entry name" value="DUF5753"/>
</dbReference>
<organism evidence="2 3">
    <name type="scientific">Nakamurella flava</name>
    <dbReference type="NCBI Taxonomy" id="2576308"/>
    <lineage>
        <taxon>Bacteria</taxon>
        <taxon>Bacillati</taxon>
        <taxon>Actinomycetota</taxon>
        <taxon>Actinomycetes</taxon>
        <taxon>Nakamurellales</taxon>
        <taxon>Nakamurellaceae</taxon>
        <taxon>Nakamurella</taxon>
    </lineage>
</organism>
<dbReference type="InterPro" id="IPR001387">
    <property type="entry name" value="Cro/C1-type_HTH"/>
</dbReference>
<gene>
    <name evidence="2" type="ORF">FDO65_13880</name>
</gene>
<dbReference type="EMBL" id="SZZH01000003">
    <property type="protein sequence ID" value="TKV58617.1"/>
    <property type="molecule type" value="Genomic_DNA"/>
</dbReference>
<keyword evidence="3" id="KW-1185">Reference proteome</keyword>
<accession>A0A4U6QEE9</accession>